<dbReference type="Proteomes" id="UP000487649">
    <property type="component" value="Unassembled WGS sequence"/>
</dbReference>
<gene>
    <name evidence="2" type="ORF">GMA92_14015</name>
</gene>
<dbReference type="NCBIfam" id="TIGR01641">
    <property type="entry name" value="phageSPP1_gp7"/>
    <property type="match status" value="1"/>
</dbReference>
<dbReference type="InterPro" id="IPR006528">
    <property type="entry name" value="Phage_head_morphogenesis_dom"/>
</dbReference>
<evidence type="ECO:0000313" key="3">
    <source>
        <dbReference type="Proteomes" id="UP000487649"/>
    </source>
</evidence>
<protein>
    <recommendedName>
        <fullName evidence="1">Phage head morphogenesis domain-containing protein</fullName>
    </recommendedName>
</protein>
<dbReference type="EMBL" id="WMQE01000041">
    <property type="protein sequence ID" value="MTK22528.1"/>
    <property type="molecule type" value="Genomic_DNA"/>
</dbReference>
<feature type="domain" description="Phage head morphogenesis" evidence="1">
    <location>
        <begin position="193"/>
        <end position="298"/>
    </location>
</feature>
<reference evidence="2 3" key="1">
    <citation type="journal article" date="2019" name="Nat. Med.">
        <title>A library of human gut bacterial isolates paired with longitudinal multiomics data enables mechanistic microbiome research.</title>
        <authorList>
            <person name="Poyet M."/>
            <person name="Groussin M."/>
            <person name="Gibbons S.M."/>
            <person name="Avila-Pacheco J."/>
            <person name="Jiang X."/>
            <person name="Kearney S.M."/>
            <person name="Perrotta A.R."/>
            <person name="Berdy B."/>
            <person name="Zhao S."/>
            <person name="Lieberman T.D."/>
            <person name="Swanson P.K."/>
            <person name="Smith M."/>
            <person name="Roesemann S."/>
            <person name="Alexander J.E."/>
            <person name="Rich S.A."/>
            <person name="Livny J."/>
            <person name="Vlamakis H."/>
            <person name="Clish C."/>
            <person name="Bullock K."/>
            <person name="Deik A."/>
            <person name="Scott J."/>
            <person name="Pierce K.A."/>
            <person name="Xavier R.J."/>
            <person name="Alm E.J."/>
        </authorList>
    </citation>
    <scope>NUCLEOTIDE SEQUENCE [LARGE SCALE GENOMIC DNA]</scope>
    <source>
        <strain evidence="2 3">BIOML-A198</strain>
    </source>
</reference>
<comment type="caution">
    <text evidence="2">The sequence shown here is derived from an EMBL/GenBank/DDBJ whole genome shotgun (WGS) entry which is preliminary data.</text>
</comment>
<organism evidence="2 3">
    <name type="scientific">Turicibacter sanguinis</name>
    <dbReference type="NCBI Taxonomy" id="154288"/>
    <lineage>
        <taxon>Bacteria</taxon>
        <taxon>Bacillati</taxon>
        <taxon>Bacillota</taxon>
        <taxon>Erysipelotrichia</taxon>
        <taxon>Erysipelotrichales</taxon>
        <taxon>Turicibacteraceae</taxon>
        <taxon>Turicibacter</taxon>
    </lineage>
</organism>
<evidence type="ECO:0000259" key="1">
    <source>
        <dbReference type="Pfam" id="PF04233"/>
    </source>
</evidence>
<dbReference type="Pfam" id="PF04233">
    <property type="entry name" value="Phage_Mu_F"/>
    <property type="match status" value="1"/>
</dbReference>
<dbReference type="AlphaFoldDB" id="A0A9X5APJ2"/>
<name>A0A9X5APJ2_9FIRM</name>
<evidence type="ECO:0000313" key="2">
    <source>
        <dbReference type="EMBL" id="MTK22528.1"/>
    </source>
</evidence>
<proteinExistence type="predicted"/>
<sequence>MSKTKKLKSKEYWEKREALLAENFTYQTDFTFKRIRTVYKWAMKEIEREILVWESRKEKILKESPEFRFSELKTLQDLKESTRLVLEEMYKVESRALSDSLDQLFVKDLVDMEALDKQYTAYKKKLEQAQDTPISLAIQAQANYPQNLPYVEEVLKNPVQAQTLSQNIWYVGYAGIDYKSRINQRAKMIQGELEDIFTQSFIRGESYGQTAKRVMERLNVSYSHAKRLVQTELRMCEVKANCEHAKRLGFKYKKRKTVKDARVCKKCQELEGRVYLISDLEKNPYLAIAHPNERCYLIEVSDVKGERLYAEQDK</sequence>
<accession>A0A9X5APJ2</accession>